<dbReference type="EMBL" id="WNYA01000002">
    <property type="protein sequence ID" value="KAG8588475.1"/>
    <property type="molecule type" value="Genomic_DNA"/>
</dbReference>
<organism evidence="3 4">
    <name type="scientific">Engystomops pustulosus</name>
    <name type="common">Tungara frog</name>
    <name type="synonym">Physalaemus pustulosus</name>
    <dbReference type="NCBI Taxonomy" id="76066"/>
    <lineage>
        <taxon>Eukaryota</taxon>
        <taxon>Metazoa</taxon>
        <taxon>Chordata</taxon>
        <taxon>Craniata</taxon>
        <taxon>Vertebrata</taxon>
        <taxon>Euteleostomi</taxon>
        <taxon>Amphibia</taxon>
        <taxon>Batrachia</taxon>
        <taxon>Anura</taxon>
        <taxon>Neobatrachia</taxon>
        <taxon>Hyloidea</taxon>
        <taxon>Leptodactylidae</taxon>
        <taxon>Leiuperinae</taxon>
        <taxon>Engystomops</taxon>
    </lineage>
</organism>
<proteinExistence type="predicted"/>
<reference evidence="3" key="1">
    <citation type="thesis" date="2020" institute="ProQuest LLC" country="789 East Eisenhower Parkway, Ann Arbor, MI, USA">
        <title>Comparative Genomics and Chromosome Evolution.</title>
        <authorList>
            <person name="Mudd A.B."/>
        </authorList>
    </citation>
    <scope>NUCLEOTIDE SEQUENCE</scope>
    <source>
        <strain evidence="3">237g6f4</strain>
        <tissue evidence="3">Blood</tissue>
    </source>
</reference>
<gene>
    <name evidence="3" type="ORF">GDO81_005992</name>
</gene>
<dbReference type="Proteomes" id="UP000824782">
    <property type="component" value="Unassembled WGS sequence"/>
</dbReference>
<feature type="compositionally biased region" description="Basic and acidic residues" evidence="1">
    <location>
        <begin position="58"/>
        <end position="78"/>
    </location>
</feature>
<accession>A0AAV7CTL8</accession>
<feature type="signal peptide" evidence="2">
    <location>
        <begin position="1"/>
        <end position="29"/>
    </location>
</feature>
<keyword evidence="2" id="KW-0732">Signal</keyword>
<sequence length="91" mass="9889">MRPQPYRVWSRSCCCSMCSVLLAGPLTEAETHSHCSATSPAKAGTIISGTYSALDRHLTRPASRRKEEGQQCEHRGKENNQSLDSNVAAAV</sequence>
<feature type="chain" id="PRO_5043641849" description="Secreted protein" evidence="2">
    <location>
        <begin position="30"/>
        <end position="91"/>
    </location>
</feature>
<evidence type="ECO:0000256" key="2">
    <source>
        <dbReference type="SAM" id="SignalP"/>
    </source>
</evidence>
<dbReference type="AlphaFoldDB" id="A0AAV7CTL8"/>
<evidence type="ECO:0000256" key="1">
    <source>
        <dbReference type="SAM" id="MobiDB-lite"/>
    </source>
</evidence>
<name>A0AAV7CTL8_ENGPU</name>
<protein>
    <recommendedName>
        <fullName evidence="5">Secreted protein</fullName>
    </recommendedName>
</protein>
<comment type="caution">
    <text evidence="3">The sequence shown here is derived from an EMBL/GenBank/DDBJ whole genome shotgun (WGS) entry which is preliminary data.</text>
</comment>
<evidence type="ECO:0008006" key="5">
    <source>
        <dbReference type="Google" id="ProtNLM"/>
    </source>
</evidence>
<keyword evidence="4" id="KW-1185">Reference proteome</keyword>
<evidence type="ECO:0000313" key="3">
    <source>
        <dbReference type="EMBL" id="KAG8588475.1"/>
    </source>
</evidence>
<evidence type="ECO:0000313" key="4">
    <source>
        <dbReference type="Proteomes" id="UP000824782"/>
    </source>
</evidence>
<feature type="region of interest" description="Disordered" evidence="1">
    <location>
        <begin position="58"/>
        <end position="91"/>
    </location>
</feature>